<dbReference type="SUPFAM" id="SSF55073">
    <property type="entry name" value="Nucleotide cyclase"/>
    <property type="match status" value="1"/>
</dbReference>
<dbReference type="Pfam" id="PF07714">
    <property type="entry name" value="PK_Tyr_Ser-Thr"/>
    <property type="match status" value="1"/>
</dbReference>
<dbReference type="InterPro" id="IPR050401">
    <property type="entry name" value="Cyclic_nucleotide_synthase"/>
</dbReference>
<feature type="domain" description="Protein kinase" evidence="17">
    <location>
        <begin position="631"/>
        <end position="916"/>
    </location>
</feature>
<keyword evidence="20" id="KW-1185">Reference proteome</keyword>
<dbReference type="Pfam" id="PF00211">
    <property type="entry name" value="Guanylate_cyc"/>
    <property type="match status" value="1"/>
</dbReference>
<dbReference type="FunFam" id="3.30.70.1230:FF:000019">
    <property type="entry name" value="Guanylate cyclase"/>
    <property type="match status" value="1"/>
</dbReference>
<evidence type="ECO:0000256" key="8">
    <source>
        <dbReference type="ARBA" id="ARBA00023134"/>
    </source>
</evidence>
<dbReference type="EC" id="4.6.1.2" evidence="3 15"/>
<feature type="region of interest" description="Disordered" evidence="16">
    <location>
        <begin position="85"/>
        <end position="106"/>
    </location>
</feature>
<dbReference type="CDD" id="cd14042">
    <property type="entry name" value="PK_GC-A_B"/>
    <property type="match status" value="1"/>
</dbReference>
<accession>A0A7M7LNR4</accession>
<dbReference type="GO" id="GO:0004672">
    <property type="term" value="F:protein kinase activity"/>
    <property type="evidence" value="ECO:0007669"/>
    <property type="project" value="InterPro"/>
</dbReference>
<evidence type="ECO:0000256" key="14">
    <source>
        <dbReference type="RuleBase" id="RU000405"/>
    </source>
</evidence>
<keyword evidence="12 14" id="KW-0456">Lyase</keyword>
<dbReference type="CDD" id="cd07302">
    <property type="entry name" value="CHD"/>
    <property type="match status" value="1"/>
</dbReference>
<keyword evidence="9" id="KW-0472">Membrane</keyword>
<dbReference type="GeneID" id="100116030"/>
<dbReference type="PROSITE" id="PS50125">
    <property type="entry name" value="GUANYLATE_CYCLASE_2"/>
    <property type="match status" value="1"/>
</dbReference>
<dbReference type="SUPFAM" id="SSF53822">
    <property type="entry name" value="Periplasmic binding protein-like I"/>
    <property type="match status" value="1"/>
</dbReference>
<feature type="compositionally biased region" description="Basic residues" evidence="16">
    <location>
        <begin position="9"/>
        <end position="18"/>
    </location>
</feature>
<evidence type="ECO:0000256" key="6">
    <source>
        <dbReference type="ARBA" id="ARBA00022741"/>
    </source>
</evidence>
<organism evidence="19 20">
    <name type="scientific">Nasonia vitripennis</name>
    <name type="common">Parasitic wasp</name>
    <dbReference type="NCBI Taxonomy" id="7425"/>
    <lineage>
        <taxon>Eukaryota</taxon>
        <taxon>Metazoa</taxon>
        <taxon>Ecdysozoa</taxon>
        <taxon>Arthropoda</taxon>
        <taxon>Hexapoda</taxon>
        <taxon>Insecta</taxon>
        <taxon>Pterygota</taxon>
        <taxon>Neoptera</taxon>
        <taxon>Endopterygota</taxon>
        <taxon>Hymenoptera</taxon>
        <taxon>Apocrita</taxon>
        <taxon>Proctotrupomorpha</taxon>
        <taxon>Chalcidoidea</taxon>
        <taxon>Pteromalidae</taxon>
        <taxon>Pteromalinae</taxon>
        <taxon>Nasonia</taxon>
    </lineage>
</organism>
<feature type="region of interest" description="Disordered" evidence="16">
    <location>
        <begin position="1173"/>
        <end position="1238"/>
    </location>
</feature>
<dbReference type="CDD" id="cd06370">
    <property type="entry name" value="PBP1_SAP_GC-like"/>
    <property type="match status" value="1"/>
</dbReference>
<dbReference type="RefSeq" id="XP_003426811.1">
    <property type="nucleotide sequence ID" value="XM_003426763.5"/>
</dbReference>
<dbReference type="PANTHER" id="PTHR11920:SF474">
    <property type="entry name" value="RECEPTOR-TYPE GUANYLATE CYCLASE GYC76C"/>
    <property type="match status" value="1"/>
</dbReference>
<dbReference type="GO" id="GO:0005525">
    <property type="term" value="F:GTP binding"/>
    <property type="evidence" value="ECO:0007669"/>
    <property type="project" value="UniProtKB-KW"/>
</dbReference>
<evidence type="ECO:0000259" key="18">
    <source>
        <dbReference type="PROSITE" id="PS50125"/>
    </source>
</evidence>
<dbReference type="PANTHER" id="PTHR11920">
    <property type="entry name" value="GUANYLYL CYCLASE"/>
    <property type="match status" value="1"/>
</dbReference>
<dbReference type="Proteomes" id="UP000002358">
    <property type="component" value="Chromosome 2"/>
</dbReference>
<evidence type="ECO:0000256" key="16">
    <source>
        <dbReference type="SAM" id="MobiDB-lite"/>
    </source>
</evidence>
<keyword evidence="7" id="KW-1133">Transmembrane helix</keyword>
<dbReference type="GO" id="GO:0001653">
    <property type="term" value="F:peptide receptor activity"/>
    <property type="evidence" value="ECO:0007669"/>
    <property type="project" value="TreeGrafter"/>
</dbReference>
<dbReference type="FunCoup" id="A0A7M7LNR4">
    <property type="interactions" value="152"/>
</dbReference>
<comment type="similarity">
    <text evidence="14">Belongs to the adenylyl cyclase class-4/guanylyl cyclase family.</text>
</comment>
<evidence type="ECO:0000256" key="4">
    <source>
        <dbReference type="ARBA" id="ARBA00022692"/>
    </source>
</evidence>
<evidence type="ECO:0000259" key="17">
    <source>
        <dbReference type="PROSITE" id="PS50011"/>
    </source>
</evidence>
<sequence>MRPGPPSTSRRRPPRRQQQHQPPQEQQQEPQPRQHPHRIHQTSLHRPTRLYRPSVGSSRQQQQRHRCGVLGVILLLLLATCPGRAEPPSSGQDVTSSSLPVQRQPRKPQNLTIGYLTAIKGELKDRQGLAISGAFSMALDEINNDPNILPDVKLVMRWNDTRGETVEATKAMVDMICEGVAAFFGPEGSCYVEAIVAQSRNIPMISYKCSDYKASNVNTFARTEPPDTQVTKSVIALLLHYNWNKFSIIAEKPWSTVAKSLQNQAAYNNLTINHFLSVEDRHVCCEDRLPCCQGGGWFPIIQDTKNMTRIYIFLGTPISLIEFMNAMQNQRLLDNGQYMVIYVDMMTYTPKEAMKYLWKPEHYDNLRDCQDPKDKDFLKRARSLMVVASTPPTQNYEEFTQKVRDYSSKEPFNFPVPERFLLDKFEKYVSIYAAYLYDSVKLYARALDQLLRDYPDQPLEEIASNGTLIIETIIKNHTYQSISGATIKLDSHGDSEGNFSVLALQKEPLHIQNFSCDFQMKPVGQFQQGDNLAYRPSEAVDWPGKNKPEAEPGCGFLNEHCPKDDTHMRSIVAAGVLAVLLFCAAVITMSIYRRWKIEQEIEGLLWKIDPSEIHGYPHLDNMMSSPSKLSLVSAMSYESRCGGQVFAQTGHYHGVVVRIKELKFSKKKDISRDVMKEMRILREIRHGNLNSFIGACVEPMRILLITDYCAKGSLYDIIENEDIKLDDMFIASLIHDLIKGMLYIHESSVLVCHGNLKSSNCVVTSRWVLQVSDFGLHDMRHCAESDSIGEHQYYRNLFWKAPELLRNLHAPIRGTQEGDIYSFAIILFEIIGRKGPYGGVNLEPKEIIDRVKRYPEDGEPPFRPNVDILSESEADCADYIVNTITDCWAESPELRPDFKTIRTRLKKMKAGKHRNIMDQMMDMMEKYANNLEDLVSERTRLLFEEKQKTEDLLHRMLPEPVANCLTNGIGVEPEAFDLVTIYFSDIVGFTAMSAESTPFQVVNFLNDLYTLFDRIIKGYDVYKVETIGDAYMVVSGLPIKNGNRHAGEIASMSLELLNAVKHHTIAHRPSETLKLRIGIHTGPVVAGVVGLTMPRYCLFGDTVNTASRMESNGEPLRIHISAQCKDALDKIGGYVIEERGLVQMKGKGEVKTYWLTGATEKAIQKREVDVNDLPPLFCRPRRSPKLNPDSRQASLLGGLGAGSRRQSSVPRPTPSDNADSASQCGNSSPLQARPALTARKLERSPLYLTESSSKMTLDNMAMVREEAETRAANIKLVLDDLFPNNSDRHPVLAGNGLPSLQPSGAKFRKNARVLSTIAASSTSTSDHPGQPAAQCKALALRESRSLDPFPVDMLNLNSRKLEPTQLLTWKLQPRKSSFRSLENCDKCPTSRQGSKTSLANEKLLNNNYPNGNVIIVPAQSNGDDQRANSNITSHQQSHQQQLVPFQHNDQDAAETPLLLGENCLLSSGELSMPVKRWRSLDQVAAPDNGSSGGGCVAVGGGLADKKSSARNSIRSWLANLFNGNGLRSSDASLRRGVIPGYDMQSERESIV</sequence>
<evidence type="ECO:0000256" key="1">
    <source>
        <dbReference type="ARBA" id="ARBA00001436"/>
    </source>
</evidence>
<dbReference type="Pfam" id="PF01094">
    <property type="entry name" value="ANF_receptor"/>
    <property type="match status" value="1"/>
</dbReference>
<evidence type="ECO:0000313" key="20">
    <source>
        <dbReference type="Proteomes" id="UP000002358"/>
    </source>
</evidence>
<feature type="compositionally biased region" description="Low complexity" evidence="16">
    <location>
        <begin position="19"/>
        <end position="31"/>
    </location>
</feature>
<dbReference type="SUPFAM" id="SSF56112">
    <property type="entry name" value="Protein kinase-like (PK-like)"/>
    <property type="match status" value="1"/>
</dbReference>
<dbReference type="GO" id="GO:0004383">
    <property type="term" value="F:guanylate cyclase activity"/>
    <property type="evidence" value="ECO:0007669"/>
    <property type="project" value="UniProtKB-EC"/>
</dbReference>
<evidence type="ECO:0000256" key="3">
    <source>
        <dbReference type="ARBA" id="ARBA00012202"/>
    </source>
</evidence>
<feature type="domain" description="Guanylate cyclase" evidence="18">
    <location>
        <begin position="980"/>
        <end position="1110"/>
    </location>
</feature>
<dbReference type="InterPro" id="IPR029787">
    <property type="entry name" value="Nucleotide_cyclase"/>
</dbReference>
<dbReference type="InParanoid" id="A0A7M7LNR4"/>
<evidence type="ECO:0000256" key="15">
    <source>
        <dbReference type="RuleBase" id="RU003431"/>
    </source>
</evidence>
<dbReference type="Gene3D" id="1.10.510.10">
    <property type="entry name" value="Transferase(Phosphotransferase) domain 1"/>
    <property type="match status" value="1"/>
</dbReference>
<protein>
    <recommendedName>
        <fullName evidence="3 15">Guanylate cyclase</fullName>
        <ecNumber evidence="3 15">4.6.1.2</ecNumber>
    </recommendedName>
</protein>
<dbReference type="Gene3D" id="6.10.250.780">
    <property type="match status" value="1"/>
</dbReference>
<reference evidence="19" key="1">
    <citation type="submission" date="2021-01" db="UniProtKB">
        <authorList>
            <consortium name="EnsemblMetazoa"/>
        </authorList>
    </citation>
    <scope>IDENTIFICATION</scope>
</reference>
<evidence type="ECO:0000256" key="7">
    <source>
        <dbReference type="ARBA" id="ARBA00022989"/>
    </source>
</evidence>
<evidence type="ECO:0000256" key="2">
    <source>
        <dbReference type="ARBA" id="ARBA00004479"/>
    </source>
</evidence>
<keyword evidence="8" id="KW-0342">GTP-binding</keyword>
<dbReference type="FunFam" id="3.40.50.2300:FF:000403">
    <property type="entry name" value="Guanylate cyclase"/>
    <property type="match status" value="1"/>
</dbReference>
<evidence type="ECO:0000256" key="13">
    <source>
        <dbReference type="ARBA" id="ARBA00023293"/>
    </source>
</evidence>
<dbReference type="PROSITE" id="PS50011">
    <property type="entry name" value="PROTEIN_KINASE_DOM"/>
    <property type="match status" value="1"/>
</dbReference>
<dbReference type="GO" id="GO:0004016">
    <property type="term" value="F:adenylate cyclase activity"/>
    <property type="evidence" value="ECO:0007669"/>
    <property type="project" value="TreeGrafter"/>
</dbReference>
<feature type="region of interest" description="Disordered" evidence="16">
    <location>
        <begin position="1"/>
        <end position="63"/>
    </location>
</feature>
<proteinExistence type="inferred from homology"/>
<keyword evidence="11" id="KW-0325">Glycoprotein</keyword>
<dbReference type="OrthoDB" id="5984008at2759"/>
<dbReference type="InterPro" id="IPR018297">
    <property type="entry name" value="A/G_cyclase_CS"/>
</dbReference>
<evidence type="ECO:0000256" key="10">
    <source>
        <dbReference type="ARBA" id="ARBA00023170"/>
    </source>
</evidence>
<dbReference type="SMART" id="SM00044">
    <property type="entry name" value="CYCc"/>
    <property type="match status" value="1"/>
</dbReference>
<dbReference type="KEGG" id="nvi:100116030"/>
<evidence type="ECO:0000256" key="11">
    <source>
        <dbReference type="ARBA" id="ARBA00023180"/>
    </source>
</evidence>
<evidence type="ECO:0000256" key="9">
    <source>
        <dbReference type="ARBA" id="ARBA00023136"/>
    </source>
</evidence>
<dbReference type="GO" id="GO:0005524">
    <property type="term" value="F:ATP binding"/>
    <property type="evidence" value="ECO:0007669"/>
    <property type="project" value="InterPro"/>
</dbReference>
<dbReference type="InterPro" id="IPR001245">
    <property type="entry name" value="Ser-Thr/Tyr_kinase_cat_dom"/>
</dbReference>
<feature type="compositionally biased region" description="Low complexity" evidence="16">
    <location>
        <begin position="1190"/>
        <end position="1208"/>
    </location>
</feature>
<evidence type="ECO:0000313" key="19">
    <source>
        <dbReference type="EnsemblMetazoa" id="XP_003426811"/>
    </source>
</evidence>
<keyword evidence="10" id="KW-0675">Receptor</keyword>
<dbReference type="GO" id="GO:0005886">
    <property type="term" value="C:plasma membrane"/>
    <property type="evidence" value="ECO:0007669"/>
    <property type="project" value="TreeGrafter"/>
</dbReference>
<keyword evidence="13 15" id="KW-0141">cGMP biosynthesis</keyword>
<dbReference type="InterPro" id="IPR028082">
    <property type="entry name" value="Peripla_BP_I"/>
</dbReference>
<dbReference type="InterPro" id="IPR011009">
    <property type="entry name" value="Kinase-like_dom_sf"/>
</dbReference>
<dbReference type="SMR" id="A0A7M7LNR4"/>
<dbReference type="GO" id="GO:0007168">
    <property type="term" value="P:receptor guanylyl cyclase signaling pathway"/>
    <property type="evidence" value="ECO:0007669"/>
    <property type="project" value="TreeGrafter"/>
</dbReference>
<comment type="catalytic activity">
    <reaction evidence="1 15">
        <text>GTP = 3',5'-cyclic GMP + diphosphate</text>
        <dbReference type="Rhea" id="RHEA:13665"/>
        <dbReference type="ChEBI" id="CHEBI:33019"/>
        <dbReference type="ChEBI" id="CHEBI:37565"/>
        <dbReference type="ChEBI" id="CHEBI:57746"/>
        <dbReference type="EC" id="4.6.1.2"/>
    </reaction>
</comment>
<dbReference type="FunFam" id="1.10.510.10:FF:000545">
    <property type="entry name" value="Guanylate cyclase"/>
    <property type="match status" value="1"/>
</dbReference>
<dbReference type="PROSITE" id="PS00452">
    <property type="entry name" value="GUANYLATE_CYCLASE_1"/>
    <property type="match status" value="1"/>
</dbReference>
<dbReference type="InterPro" id="IPR001054">
    <property type="entry name" value="A/G_cyclase"/>
</dbReference>
<feature type="compositionally biased region" description="Polar residues" evidence="16">
    <location>
        <begin position="1214"/>
        <end position="1230"/>
    </location>
</feature>
<dbReference type="InterPro" id="IPR001828">
    <property type="entry name" value="ANF_lig-bd_rcpt"/>
</dbReference>
<evidence type="ECO:0000256" key="12">
    <source>
        <dbReference type="ARBA" id="ARBA00023239"/>
    </source>
</evidence>
<dbReference type="GO" id="GO:0035556">
    <property type="term" value="P:intracellular signal transduction"/>
    <property type="evidence" value="ECO:0007669"/>
    <property type="project" value="InterPro"/>
</dbReference>
<keyword evidence="6" id="KW-0547">Nucleotide-binding</keyword>
<keyword evidence="5" id="KW-0732">Signal</keyword>
<name>A0A7M7LNR4_NASVI</name>
<evidence type="ECO:0000256" key="5">
    <source>
        <dbReference type="ARBA" id="ARBA00022729"/>
    </source>
</evidence>
<dbReference type="InterPro" id="IPR000719">
    <property type="entry name" value="Prot_kinase_dom"/>
</dbReference>
<keyword evidence="4" id="KW-0812">Transmembrane</keyword>
<feature type="compositionally biased region" description="Polar residues" evidence="16">
    <location>
        <begin position="89"/>
        <end position="106"/>
    </location>
</feature>
<dbReference type="Gene3D" id="3.30.70.1230">
    <property type="entry name" value="Nucleotide cyclase"/>
    <property type="match status" value="1"/>
</dbReference>
<comment type="subcellular location">
    <subcellularLocation>
        <location evidence="2">Membrane</location>
        <topology evidence="2">Single-pass type I membrane protein</topology>
    </subcellularLocation>
</comment>
<dbReference type="Gene3D" id="3.40.50.2300">
    <property type="match status" value="2"/>
</dbReference>
<dbReference type="EnsemblMetazoa" id="XM_003426763">
    <property type="protein sequence ID" value="XP_003426811"/>
    <property type="gene ID" value="LOC100116030"/>
</dbReference>